<sequence>MNKNQIIEDYQKHSRISSFLIRILIFVIFWVVALAAIIASLGLHIDWRHFRIQETGIVYLSSSIGELEAAVKVDGLSDDRLPASFTKMPESNYSAEVKKPGFVTWNKNFEVDSSRVSAWENIVLIKKDITNRPATVEETDQLNRQIDEPLDKTIIIKNNELWVEKVLITRFSDNITNAIWYTDGAHIVYQIKNKIKIIEEDGKNETNLVSLSSDAPVTFRLLSRGQELLYQDGDQVLVAEIY</sequence>
<gene>
    <name evidence="2" type="ORF">UT11_C0035G0002</name>
</gene>
<keyword evidence="1" id="KW-0472">Membrane</keyword>
<proteinExistence type="predicted"/>
<dbReference type="AlphaFoldDB" id="A0A0G0L8G6"/>
<keyword evidence="1" id="KW-0812">Transmembrane</keyword>
<keyword evidence="1" id="KW-1133">Transmembrane helix</keyword>
<dbReference type="EMBL" id="LBVO01000035">
    <property type="protein sequence ID" value="KKQ88303.1"/>
    <property type="molecule type" value="Genomic_DNA"/>
</dbReference>
<feature type="transmembrane region" description="Helical" evidence="1">
    <location>
        <begin position="20"/>
        <end position="43"/>
    </location>
</feature>
<evidence type="ECO:0000313" key="3">
    <source>
        <dbReference type="Proteomes" id="UP000033934"/>
    </source>
</evidence>
<evidence type="ECO:0000313" key="2">
    <source>
        <dbReference type="EMBL" id="KKQ88303.1"/>
    </source>
</evidence>
<dbReference type="Proteomes" id="UP000033934">
    <property type="component" value="Unassembled WGS sequence"/>
</dbReference>
<accession>A0A0G0L8G6</accession>
<evidence type="ECO:0000256" key="1">
    <source>
        <dbReference type="SAM" id="Phobius"/>
    </source>
</evidence>
<organism evidence="2 3">
    <name type="scientific">Berkelbacteria bacterium GW2011_GWA2_38_9</name>
    <dbReference type="NCBI Taxonomy" id="1618334"/>
    <lineage>
        <taxon>Bacteria</taxon>
        <taxon>Candidatus Berkelbacteria</taxon>
    </lineage>
</organism>
<comment type="caution">
    <text evidence="2">The sequence shown here is derived from an EMBL/GenBank/DDBJ whole genome shotgun (WGS) entry which is preliminary data.</text>
</comment>
<protein>
    <recommendedName>
        <fullName evidence="4">PEGA domain-containing protein</fullName>
    </recommendedName>
</protein>
<reference evidence="2 3" key="1">
    <citation type="journal article" date="2015" name="Nature">
        <title>rRNA introns, odd ribosomes, and small enigmatic genomes across a large radiation of phyla.</title>
        <authorList>
            <person name="Brown C.T."/>
            <person name="Hug L.A."/>
            <person name="Thomas B.C."/>
            <person name="Sharon I."/>
            <person name="Castelle C.J."/>
            <person name="Singh A."/>
            <person name="Wilkins M.J."/>
            <person name="Williams K.H."/>
            <person name="Banfield J.F."/>
        </authorList>
    </citation>
    <scope>NUCLEOTIDE SEQUENCE [LARGE SCALE GENOMIC DNA]</scope>
</reference>
<name>A0A0G0L8G6_9BACT</name>
<evidence type="ECO:0008006" key="4">
    <source>
        <dbReference type="Google" id="ProtNLM"/>
    </source>
</evidence>